<feature type="domain" description="ASCH" evidence="1">
    <location>
        <begin position="5"/>
        <end position="125"/>
    </location>
</feature>
<protein>
    <recommendedName>
        <fullName evidence="1">ASCH domain-containing protein</fullName>
    </recommendedName>
</protein>
<dbReference type="EMBL" id="CP008887">
    <property type="protein sequence ID" value="AIU69703.1"/>
    <property type="molecule type" value="Genomic_DNA"/>
</dbReference>
<dbReference type="Pfam" id="PF04266">
    <property type="entry name" value="ASCH"/>
    <property type="match status" value="1"/>
</dbReference>
<dbReference type="HOGENOM" id="CLU_1536739_0_0_2"/>
<proteinExistence type="predicted"/>
<dbReference type="KEGG" id="teu:TEU_04785"/>
<dbReference type="GeneID" id="25152750"/>
<gene>
    <name evidence="2" type="ORF">TEU_04785</name>
</gene>
<dbReference type="InterPro" id="IPR007374">
    <property type="entry name" value="ASCH_domain"/>
</dbReference>
<evidence type="ECO:0000313" key="2">
    <source>
        <dbReference type="EMBL" id="AIU69703.1"/>
    </source>
</evidence>
<dbReference type="AlphaFoldDB" id="A0A097QTB1"/>
<dbReference type="SUPFAM" id="SSF88697">
    <property type="entry name" value="PUA domain-like"/>
    <property type="match status" value="1"/>
</dbReference>
<accession>A0A097QTB1</accession>
<dbReference type="Proteomes" id="UP000029980">
    <property type="component" value="Chromosome"/>
</dbReference>
<dbReference type="STRING" id="1505907.TEU_04785"/>
<dbReference type="OrthoDB" id="84651at2157"/>
<dbReference type="InterPro" id="IPR015947">
    <property type="entry name" value="PUA-like_sf"/>
</dbReference>
<dbReference type="RefSeq" id="WP_050002681.1">
    <property type="nucleotide sequence ID" value="NZ_CP008887.1"/>
</dbReference>
<dbReference type="SMART" id="SM01022">
    <property type="entry name" value="ASCH"/>
    <property type="match status" value="1"/>
</dbReference>
<dbReference type="Gene3D" id="2.30.130.30">
    <property type="entry name" value="Hypothetical protein"/>
    <property type="match status" value="1"/>
</dbReference>
<name>A0A097QTB1_9EURY</name>
<organism evidence="2 3">
    <name type="scientific">Thermococcus eurythermalis</name>
    <dbReference type="NCBI Taxonomy" id="1505907"/>
    <lineage>
        <taxon>Archaea</taxon>
        <taxon>Methanobacteriati</taxon>
        <taxon>Methanobacteriota</taxon>
        <taxon>Thermococci</taxon>
        <taxon>Thermococcales</taxon>
        <taxon>Thermococcaceae</taxon>
        <taxon>Thermococcus</taxon>
    </lineage>
</organism>
<evidence type="ECO:0000259" key="1">
    <source>
        <dbReference type="SMART" id="SM01022"/>
    </source>
</evidence>
<reference evidence="2 3" key="1">
    <citation type="journal article" date="2015" name="Int. J. Syst. Evol. Microbiol.">
        <title>Thermococcus eurythermalis sp. nov., a conditional piezophilic hyperthermophilic archaeon with a wide temperature range isolated from an oil-immersed chimney in the Guaymas Basin.</title>
        <authorList>
            <person name="Zhao W."/>
            <person name="Zeng X."/>
            <person name="Xiao X."/>
        </authorList>
    </citation>
    <scope>NUCLEOTIDE SEQUENCE [LARGE SCALE GENOMIC DNA]</scope>
    <source>
        <strain evidence="2 3">A501</strain>
    </source>
</reference>
<evidence type="ECO:0000313" key="3">
    <source>
        <dbReference type="Proteomes" id="UP000029980"/>
    </source>
</evidence>
<sequence>MEHVIALHQVYAELIFRGLKTVEVRKRRAFEEGDLVFLYIARGNPYELRDTLRRLNLHEEQTLTQRGTIAGGFEVGEVIKADLETLWEMAKDTSGLTLVHGENGKKWLGNYIKDYGYVFTIERPFLFKEPMSREEMKERYGIHVEGIIHLSRKTRKPWVRALIEDLLAREYFYP</sequence>
<keyword evidence="3" id="KW-1185">Reference proteome</keyword>